<keyword evidence="3" id="KW-1185">Reference proteome</keyword>
<protein>
    <recommendedName>
        <fullName evidence="4">Secreted protein</fullName>
    </recommendedName>
</protein>
<evidence type="ECO:0000313" key="2">
    <source>
        <dbReference type="EMBL" id="KAL3085881.1"/>
    </source>
</evidence>
<proteinExistence type="predicted"/>
<reference evidence="2 3" key="1">
    <citation type="submission" date="2024-10" db="EMBL/GenBank/DDBJ databases">
        <authorList>
            <person name="Kim D."/>
        </authorList>
    </citation>
    <scope>NUCLEOTIDE SEQUENCE [LARGE SCALE GENOMIC DNA]</scope>
    <source>
        <strain evidence="2">BH-2024</strain>
    </source>
</reference>
<accession>A0ABD2J2U7</accession>
<dbReference type="AlphaFoldDB" id="A0ABD2J2U7"/>
<comment type="caution">
    <text evidence="2">The sequence shown here is derived from an EMBL/GenBank/DDBJ whole genome shotgun (WGS) entry which is preliminary data.</text>
</comment>
<organism evidence="2 3">
    <name type="scientific">Heterodera trifolii</name>
    <dbReference type="NCBI Taxonomy" id="157864"/>
    <lineage>
        <taxon>Eukaryota</taxon>
        <taxon>Metazoa</taxon>
        <taxon>Ecdysozoa</taxon>
        <taxon>Nematoda</taxon>
        <taxon>Chromadorea</taxon>
        <taxon>Rhabditida</taxon>
        <taxon>Tylenchina</taxon>
        <taxon>Tylenchomorpha</taxon>
        <taxon>Tylenchoidea</taxon>
        <taxon>Heteroderidae</taxon>
        <taxon>Heteroderinae</taxon>
        <taxon>Heterodera</taxon>
    </lineage>
</organism>
<feature type="compositionally biased region" description="Basic and acidic residues" evidence="1">
    <location>
        <begin position="78"/>
        <end position="88"/>
    </location>
</feature>
<sequence length="94" mass="10946">MNRCQIMTAFSLMTSAMRTANWRIMEIPTTSTDLRLLICTNDWVLFRPLTTWAPAFGQSLRLPRPERPHRLVAAAATNERRPKSRNDQEQMDEI</sequence>
<gene>
    <name evidence="2" type="ORF">niasHT_034111</name>
</gene>
<evidence type="ECO:0000313" key="3">
    <source>
        <dbReference type="Proteomes" id="UP001620626"/>
    </source>
</evidence>
<dbReference type="Proteomes" id="UP001620626">
    <property type="component" value="Unassembled WGS sequence"/>
</dbReference>
<name>A0ABD2J2U7_9BILA</name>
<feature type="region of interest" description="Disordered" evidence="1">
    <location>
        <begin position="73"/>
        <end position="94"/>
    </location>
</feature>
<evidence type="ECO:0008006" key="4">
    <source>
        <dbReference type="Google" id="ProtNLM"/>
    </source>
</evidence>
<evidence type="ECO:0000256" key="1">
    <source>
        <dbReference type="SAM" id="MobiDB-lite"/>
    </source>
</evidence>
<dbReference type="EMBL" id="JBICBT010001051">
    <property type="protein sequence ID" value="KAL3085881.1"/>
    <property type="molecule type" value="Genomic_DNA"/>
</dbReference>